<dbReference type="SUPFAM" id="SSF49879">
    <property type="entry name" value="SMAD/FHA domain"/>
    <property type="match status" value="1"/>
</dbReference>
<dbReference type="KEGG" id="amr:AM1_4520"/>
<sequence length="170" mass="18758">MSELTLQWSEFGQTKIQVLRDQQPSKQLGKIRLGRDPALCDIVFQERSVSGLHVEIFFQPQAQQFFIRNLRQQNPPLVDGTLLKQGDLPVRTGSRIKLGRVELQITAMTITPAATPPTFPKSGPPSTAAYGLQCPQCHHVAAYSNDAIKQDCPMCGHSMATSNTVFIGKP</sequence>
<evidence type="ECO:0000259" key="1">
    <source>
        <dbReference type="PROSITE" id="PS50006"/>
    </source>
</evidence>
<accession>B0BZ51</accession>
<proteinExistence type="predicted"/>
<dbReference type="HOGENOM" id="CLU_1523679_0_0_3"/>
<organism evidence="2 3">
    <name type="scientific">Acaryochloris marina (strain MBIC 11017)</name>
    <dbReference type="NCBI Taxonomy" id="329726"/>
    <lineage>
        <taxon>Bacteria</taxon>
        <taxon>Bacillati</taxon>
        <taxon>Cyanobacteriota</taxon>
        <taxon>Cyanophyceae</taxon>
        <taxon>Acaryochloridales</taxon>
        <taxon>Acaryochloridaceae</taxon>
        <taxon>Acaryochloris</taxon>
    </lineage>
</organism>
<dbReference type="Pfam" id="PF00498">
    <property type="entry name" value="FHA"/>
    <property type="match status" value="1"/>
</dbReference>
<dbReference type="Gene3D" id="2.60.200.20">
    <property type="match status" value="1"/>
</dbReference>
<dbReference type="InterPro" id="IPR008984">
    <property type="entry name" value="SMAD_FHA_dom_sf"/>
</dbReference>
<dbReference type="STRING" id="329726.AM1_4520"/>
<name>B0BZ51_ACAM1</name>
<reference evidence="2 3" key="1">
    <citation type="journal article" date="2008" name="Proc. Natl. Acad. Sci. U.S.A.">
        <title>Niche adaptation and genome expansion in the chlorophyll d-producing cyanobacterium Acaryochloris marina.</title>
        <authorList>
            <person name="Swingley W.D."/>
            <person name="Chen M."/>
            <person name="Cheung P.C."/>
            <person name="Conrad A.L."/>
            <person name="Dejesa L.C."/>
            <person name="Hao J."/>
            <person name="Honchak B.M."/>
            <person name="Karbach L.E."/>
            <person name="Kurdoglu A."/>
            <person name="Lahiri S."/>
            <person name="Mastrian S.D."/>
            <person name="Miyashita H."/>
            <person name="Page L."/>
            <person name="Ramakrishna P."/>
            <person name="Satoh S."/>
            <person name="Sattley W.M."/>
            <person name="Shimada Y."/>
            <person name="Taylor H.L."/>
            <person name="Tomo T."/>
            <person name="Tsuchiya T."/>
            <person name="Wang Z.T."/>
            <person name="Raymond J."/>
            <person name="Mimuro M."/>
            <person name="Blankenship R.E."/>
            <person name="Touchman J.W."/>
        </authorList>
    </citation>
    <scope>NUCLEOTIDE SEQUENCE [LARGE SCALE GENOMIC DNA]</scope>
    <source>
        <strain evidence="3">MBIC 11017</strain>
    </source>
</reference>
<dbReference type="InterPro" id="IPR000253">
    <property type="entry name" value="FHA_dom"/>
</dbReference>
<feature type="domain" description="FHA" evidence="1">
    <location>
        <begin position="31"/>
        <end position="83"/>
    </location>
</feature>
<dbReference type="AlphaFoldDB" id="B0BZ51"/>
<dbReference type="CDD" id="cd00060">
    <property type="entry name" value="FHA"/>
    <property type="match status" value="1"/>
</dbReference>
<protein>
    <recommendedName>
        <fullName evidence="1">FHA domain-containing protein</fullName>
    </recommendedName>
</protein>
<gene>
    <name evidence="2" type="ordered locus">AM1_4520</name>
</gene>
<dbReference type="OrthoDB" id="9816434at2"/>
<evidence type="ECO:0000313" key="2">
    <source>
        <dbReference type="EMBL" id="ABW29496.1"/>
    </source>
</evidence>
<evidence type="ECO:0000313" key="3">
    <source>
        <dbReference type="Proteomes" id="UP000000268"/>
    </source>
</evidence>
<dbReference type="RefSeq" id="WP_012164809.1">
    <property type="nucleotide sequence ID" value="NC_009925.1"/>
</dbReference>
<keyword evidence="3" id="KW-1185">Reference proteome</keyword>
<dbReference type="PROSITE" id="PS50006">
    <property type="entry name" value="FHA_DOMAIN"/>
    <property type="match status" value="1"/>
</dbReference>
<dbReference type="EMBL" id="CP000828">
    <property type="protein sequence ID" value="ABW29496.1"/>
    <property type="molecule type" value="Genomic_DNA"/>
</dbReference>
<dbReference type="Proteomes" id="UP000000268">
    <property type="component" value="Chromosome"/>
</dbReference>
<dbReference type="eggNOG" id="COG1716">
    <property type="taxonomic scope" value="Bacteria"/>
</dbReference>